<reference evidence="8 9" key="1">
    <citation type="journal article" date="2019" name="Sci. Rep.">
        <title>Nanopore sequencing improves the draft genome of the human pathogenic amoeba Naegleria fowleri.</title>
        <authorList>
            <person name="Liechti N."/>
            <person name="Schurch N."/>
            <person name="Bruggmann R."/>
            <person name="Wittwer M."/>
        </authorList>
    </citation>
    <scope>NUCLEOTIDE SEQUENCE [LARGE SCALE GENOMIC DNA]</scope>
    <source>
        <strain evidence="8 9">ATCC 30894</strain>
    </source>
</reference>
<dbReference type="PANTHER" id="PTHR10984:SF27">
    <property type="match status" value="1"/>
</dbReference>
<dbReference type="Proteomes" id="UP000444721">
    <property type="component" value="Unassembled WGS sequence"/>
</dbReference>
<evidence type="ECO:0000259" key="7">
    <source>
        <dbReference type="Pfam" id="PF13850"/>
    </source>
</evidence>
<proteinExistence type="predicted"/>
<dbReference type="PANTHER" id="PTHR10984">
    <property type="entry name" value="ENDOPLASMIC RETICULUM-GOLGI INTERMEDIATE COMPARTMENT PROTEIN"/>
    <property type="match status" value="1"/>
</dbReference>
<organism evidence="8 9">
    <name type="scientific">Naegleria fowleri</name>
    <name type="common">Brain eating amoeba</name>
    <dbReference type="NCBI Taxonomy" id="5763"/>
    <lineage>
        <taxon>Eukaryota</taxon>
        <taxon>Discoba</taxon>
        <taxon>Heterolobosea</taxon>
        <taxon>Tetramitia</taxon>
        <taxon>Eutetramitia</taxon>
        <taxon>Vahlkampfiidae</taxon>
        <taxon>Naegleria</taxon>
    </lineage>
</organism>
<accession>A0A6A5BRR5</accession>
<keyword evidence="3 5" id="KW-1133">Transmembrane helix</keyword>
<dbReference type="RefSeq" id="XP_044562095.1">
    <property type="nucleotide sequence ID" value="XM_044706671.1"/>
</dbReference>
<feature type="transmembrane region" description="Helical" evidence="5">
    <location>
        <begin position="69"/>
        <end position="90"/>
    </location>
</feature>
<evidence type="ECO:0000259" key="6">
    <source>
        <dbReference type="Pfam" id="PF07970"/>
    </source>
</evidence>
<dbReference type="GeneID" id="68110592"/>
<evidence type="ECO:0008006" key="10">
    <source>
        <dbReference type="Google" id="ProtNLM"/>
    </source>
</evidence>
<dbReference type="VEuPathDB" id="AmoebaDB:NfTy_071800"/>
<evidence type="ECO:0000256" key="5">
    <source>
        <dbReference type="SAM" id="Phobius"/>
    </source>
</evidence>
<dbReference type="EMBL" id="VFQX01000034">
    <property type="protein sequence ID" value="KAF0977382.1"/>
    <property type="molecule type" value="Genomic_DNA"/>
</dbReference>
<dbReference type="AlphaFoldDB" id="A0A6A5BRR5"/>
<dbReference type="Pfam" id="PF13850">
    <property type="entry name" value="ERGIC_N"/>
    <property type="match status" value="1"/>
</dbReference>
<keyword evidence="4 5" id="KW-0472">Membrane</keyword>
<comment type="subcellular location">
    <subcellularLocation>
        <location evidence="1">Membrane</location>
    </subcellularLocation>
</comment>
<dbReference type="Pfam" id="PF07970">
    <property type="entry name" value="COPIIcoated_ERV"/>
    <property type="match status" value="1"/>
</dbReference>
<dbReference type="GO" id="GO:0005783">
    <property type="term" value="C:endoplasmic reticulum"/>
    <property type="evidence" value="ECO:0007669"/>
    <property type="project" value="TreeGrafter"/>
</dbReference>
<keyword evidence="2 5" id="KW-0812">Transmembrane</keyword>
<dbReference type="InterPro" id="IPR045888">
    <property type="entry name" value="Erv"/>
</dbReference>
<dbReference type="VEuPathDB" id="AmoebaDB:NF0062170"/>
<dbReference type="InterPro" id="IPR012936">
    <property type="entry name" value="Erv_C"/>
</dbReference>
<dbReference type="OMA" id="NITHHIH"/>
<dbReference type="InterPro" id="IPR039542">
    <property type="entry name" value="Erv_N"/>
</dbReference>
<name>A0A6A5BRR5_NAEFO</name>
<dbReference type="VEuPathDB" id="AmoebaDB:FDP41_003374"/>
<evidence type="ECO:0000313" key="8">
    <source>
        <dbReference type="EMBL" id="KAF0977382.1"/>
    </source>
</evidence>
<protein>
    <recommendedName>
        <fullName evidence="10">Endoplasmic reticulum vesicle transporter C-terminal domain-containing protein</fullName>
    </recommendedName>
</protein>
<evidence type="ECO:0000313" key="9">
    <source>
        <dbReference type="Proteomes" id="UP000444721"/>
    </source>
</evidence>
<keyword evidence="9" id="KW-1185">Reference proteome</keyword>
<feature type="domain" description="Endoplasmic reticulum vesicle transporter C-terminal" evidence="6">
    <location>
        <begin position="192"/>
        <end position="423"/>
    </location>
</feature>
<dbReference type="GO" id="GO:0016020">
    <property type="term" value="C:membrane"/>
    <property type="evidence" value="ECO:0007669"/>
    <property type="project" value="UniProtKB-SubCell"/>
</dbReference>
<feature type="domain" description="Endoplasmic reticulum vesicle transporter N-terminal" evidence="7">
    <location>
        <begin position="50"/>
        <end position="138"/>
    </location>
</feature>
<sequence>MFEPQRSFGFVPPQANLLRRRPGVSDEHFSSYSHEDKSKTEMKTKIIKSIRNFDLYPKTDSVATKKTSLGGFVSLFAMLIITLLVGSALIRYLSVDRRDTLSVDIQVEDRVVIFFNISFPDLKCYDLHLDSVDASGDAAIDVAHHIHKVPVDASGRITHLESKHKAKLGTEMPQEKYDPTKDPHSVMFCGSCYIEKKRGQCCNTCQDVMEVYKRNGLAPPRVEDIEQCLFDASKNHPGCNIYGTLDVQKVNGNFHFLPGRSFSQEYETRVHHIHEFNPILVDRFNSTHIIHSLSFGLRIPHVTYPLDDTVGIIPKIEETDEKAPKTALFKYFVKVVPTTYKSATPILGAGLFSQVINTYQFSFTKHVMSFDSQKVMMLPGVFIVYNFEPIRITYEEFTVPFTHFVVDLLAVCAGVFVVLNYVDRLLEFIVLKLNKKQA</sequence>
<evidence type="ECO:0000256" key="1">
    <source>
        <dbReference type="ARBA" id="ARBA00004370"/>
    </source>
</evidence>
<comment type="caution">
    <text evidence="8">The sequence shown here is derived from an EMBL/GenBank/DDBJ whole genome shotgun (WGS) entry which is preliminary data.</text>
</comment>
<evidence type="ECO:0000256" key="4">
    <source>
        <dbReference type="ARBA" id="ARBA00023136"/>
    </source>
</evidence>
<evidence type="ECO:0000256" key="3">
    <source>
        <dbReference type="ARBA" id="ARBA00022989"/>
    </source>
</evidence>
<gene>
    <name evidence="8" type="ORF">FDP41_003374</name>
</gene>
<dbReference type="OrthoDB" id="270930at2759"/>
<feature type="transmembrane region" description="Helical" evidence="5">
    <location>
        <begin position="400"/>
        <end position="422"/>
    </location>
</feature>
<evidence type="ECO:0000256" key="2">
    <source>
        <dbReference type="ARBA" id="ARBA00022692"/>
    </source>
</evidence>
<dbReference type="GO" id="GO:0030134">
    <property type="term" value="C:COPII-coated ER to Golgi transport vesicle"/>
    <property type="evidence" value="ECO:0007669"/>
    <property type="project" value="TreeGrafter"/>
</dbReference>